<evidence type="ECO:0000313" key="11">
    <source>
        <dbReference type="Proteomes" id="UP000092598"/>
    </source>
</evidence>
<accession>A0A1B1MIQ0</accession>
<feature type="region of interest" description="Disordered" evidence="9">
    <location>
        <begin position="839"/>
        <end position="893"/>
    </location>
</feature>
<dbReference type="SMART" id="SM00220">
    <property type="entry name" value="S_TKc"/>
    <property type="match status" value="1"/>
</dbReference>
<keyword evidence="4" id="KW-0808">Transferase</keyword>
<dbReference type="SUPFAM" id="SSF56112">
    <property type="entry name" value="Protein kinase-like (PK-like)"/>
    <property type="match status" value="2"/>
</dbReference>
<dbReference type="Gene3D" id="1.10.510.10">
    <property type="entry name" value="Transferase(Phosphotransferase) domain 1"/>
    <property type="match status" value="2"/>
</dbReference>
<feature type="region of interest" description="Disordered" evidence="9">
    <location>
        <begin position="78"/>
        <end position="97"/>
    </location>
</feature>
<feature type="compositionally biased region" description="Low complexity" evidence="9">
    <location>
        <begin position="859"/>
        <end position="868"/>
    </location>
</feature>
<evidence type="ECO:0000256" key="7">
    <source>
        <dbReference type="ARBA" id="ARBA00022840"/>
    </source>
</evidence>
<dbReference type="InterPro" id="IPR011009">
    <property type="entry name" value="Kinase-like_dom_sf"/>
</dbReference>
<name>A0A1B1MIQ0_STRLN</name>
<dbReference type="PROSITE" id="PS50965">
    <property type="entry name" value="NERD"/>
    <property type="match status" value="1"/>
</dbReference>
<dbReference type="PROSITE" id="PS50011">
    <property type="entry name" value="PROTEIN_KINASE_DOM"/>
    <property type="match status" value="2"/>
</dbReference>
<dbReference type="InterPro" id="IPR017441">
    <property type="entry name" value="Protein_kinase_ATP_BS"/>
</dbReference>
<evidence type="ECO:0000256" key="2">
    <source>
        <dbReference type="ARBA" id="ARBA00004647"/>
    </source>
</evidence>
<keyword evidence="8" id="KW-0206">Cytoskeleton</keyword>
<keyword evidence="5" id="KW-0547">Nucleotide-binding</keyword>
<dbReference type="Pfam" id="PF07714">
    <property type="entry name" value="PK_Tyr_Ser-Thr"/>
    <property type="match status" value="1"/>
</dbReference>
<sequence>MLEGRWTTVTESGYEHERRGLEAIRRRLPDEEPWRAWSNFSFTANSGHVREVDLLVVAPAGVFLVELKDWHGSVHGGGNEWVQTTPNGTTRRHGNPLHLSNQKAKELAGLVNGVAGRPGDRSRIWVGEAVCFTDDHLQVQLPAADMNGVFTVKKLVEMLAVPPGDSRRRVTAETSRRVDAALKRLRIAPIRRQHEVGSYLLDATAFDSGPTWADYLGRHSQLQDLARVRVFLSERGASDEERRSVERAAAREAAILSRFKHPGAVQLKNYLPSGHPAGPAILFDYHPETLRLDDYLVQHGERLDLRDRLTLVRQLAETVRSAHSRRIHHRTLSAHSVHVIPRDRGPRGRELGEEQRWLRPWPQIADWQIATGQSVSRGRPLTLAPTNVSGVHVSDAADPYLAPELRIPKADPVRLDVYGLGVLTYLLVTGQAPGASQSEVMARLEGGETLRPSALIDGLHPDVDDLVEASTAYEPGRRLSTVDDFLEMLEYVEQAFIENVTDGSDAPAGAGEDGNGGSVASDGEEQAEPEKDPLEAVAGDVLGGRWEVVRRLGTGSTSRAFLVRDLEGEPRRSGGLPVAVLKVALSEAKHAVLDREADVLGRIHRDSSIIALYEREPLTLAGRRVLVLDYVGDSRELKDQDASADKGPRRREDTVARQLRDNGRLGMDQLEAYGKYLFGAVEHLEAEGIWHRDLKPDNIAIRIRPNGTRQLVLIDFSLAGYPAKEIEAGTEGYLDPFVGIITRGSYDGHAERYALAITLHEMAANELPRWGDGSVTARQTDAKDWPYPQLAADAFEPAVRDGLVAFFRKALARDVKDRFSDLKPMERAWQRIFLDAQRTTAPSSGHGGKSSRAAKGDADAVAEPAAEPRFGREDDDVSAEQIRDQQAERADRKTPLSVAGLTVSAQSQLFAMGLNTVGDVLEYSAKKFLTAPGMGSRTREEIQRRQKEWNIRLGKAAPPPLSAAAFKAANQERTALERAAADAVAAAGVDITAPQVLSGLSLDALAARLVPRPSGGNARSNAKEREAVRLLLRLPDDEGRLPDGLAWVRQRDVAEAVGLTAGRIPQIVKKARERWYEDAALGLLRDELVELLAERGRVAPVIELADALIARRGTQHVERRDRRALALSLLRALVERESRALVERESRDDESPQLFRYFHARMPKGSDPVIGLIALDVREGVDGPDTPSLPALQEYALNLGARADRLAALESLPTASTVLTELAAVRRPPGSLGWDERRTAEIAVAASTRAALTPRLEIYPRDLDLVRALRITQAGVIAVQPGVEEDRLPGLTVDALHKRVATRFPDLGTDPLVPRELPTGSALVRALKEAGFELKLATRYDKVLRLVPDRRSGDATAGLTSASWGASAARRSAPTQYDADAAVAAAVKADQRLTHSARQDGFRVLTVPQRRAEEAARWLTGEPFGARAVSLTGLFVEELRGVVGKAERPTWETVLKADAAEPGSRPHQQLRIRTDKAWGRVEPRLREQLAQGRGPLLLTDTAALARYDALDLLGRLAEEARQGGNPLWLLVAQSDPARAPRLAGQSVPYQAGFDEWIVVPDAWVSRKHLAPDA</sequence>
<evidence type="ECO:0000256" key="8">
    <source>
        <dbReference type="ARBA" id="ARBA00023212"/>
    </source>
</evidence>
<feature type="region of interest" description="Disordered" evidence="9">
    <location>
        <begin position="502"/>
        <end position="536"/>
    </location>
</feature>
<dbReference type="GO" id="GO:0005524">
    <property type="term" value="F:ATP binding"/>
    <property type="evidence" value="ECO:0007669"/>
    <property type="project" value="UniProtKB-UniRule"/>
</dbReference>
<feature type="compositionally biased region" description="Basic and acidic residues" evidence="9">
    <location>
        <begin position="881"/>
        <end position="893"/>
    </location>
</feature>
<evidence type="ECO:0000313" key="10">
    <source>
        <dbReference type="EMBL" id="ANS68516.1"/>
    </source>
</evidence>
<dbReference type="SUPFAM" id="SSF47789">
    <property type="entry name" value="C-terminal domain of RNA polymerase alpha subunit"/>
    <property type="match status" value="1"/>
</dbReference>
<keyword evidence="11" id="KW-1185">Reference proteome</keyword>
<dbReference type="Proteomes" id="UP000092598">
    <property type="component" value="Chromosome"/>
</dbReference>
<protein>
    <submittedName>
        <fullName evidence="10">Protein kinase</fullName>
    </submittedName>
</protein>
<evidence type="ECO:0000256" key="3">
    <source>
        <dbReference type="ARBA" id="ARBA00010886"/>
    </source>
</evidence>
<dbReference type="InterPro" id="IPR000719">
    <property type="entry name" value="Prot_kinase_dom"/>
</dbReference>
<dbReference type="EMBL" id="CP016438">
    <property type="protein sequence ID" value="ANS68516.1"/>
    <property type="molecule type" value="Genomic_DNA"/>
</dbReference>
<dbReference type="Pfam" id="PF08378">
    <property type="entry name" value="NERD"/>
    <property type="match status" value="1"/>
</dbReference>
<dbReference type="InterPro" id="IPR011528">
    <property type="entry name" value="NERD"/>
</dbReference>
<dbReference type="PANTHER" id="PTHR43289">
    <property type="entry name" value="MITOGEN-ACTIVATED PROTEIN KINASE KINASE KINASE 20-RELATED"/>
    <property type="match status" value="1"/>
</dbReference>
<comment type="similarity">
    <text evidence="3">Belongs to the protein kinase superfamily. NEK Ser/Thr protein kinase family. NIMA subfamily.</text>
</comment>
<dbReference type="PANTHER" id="PTHR43289:SF34">
    <property type="entry name" value="SERINE_THREONINE-PROTEIN KINASE YBDM-RELATED"/>
    <property type="match status" value="1"/>
</dbReference>
<dbReference type="InterPro" id="IPR049832">
    <property type="entry name" value="BREX_PglW"/>
</dbReference>
<dbReference type="GO" id="GO:0004674">
    <property type="term" value="F:protein serine/threonine kinase activity"/>
    <property type="evidence" value="ECO:0007669"/>
    <property type="project" value="TreeGrafter"/>
</dbReference>
<evidence type="ECO:0000256" key="4">
    <source>
        <dbReference type="ARBA" id="ARBA00022679"/>
    </source>
</evidence>
<keyword evidence="8" id="KW-0963">Cytoplasm</keyword>
<evidence type="ECO:0000256" key="9">
    <source>
        <dbReference type="SAM" id="MobiDB-lite"/>
    </source>
</evidence>
<dbReference type="PATRIC" id="fig|1915.4.peg.6953"/>
<evidence type="ECO:0000256" key="1">
    <source>
        <dbReference type="ARBA" id="ARBA00004300"/>
    </source>
</evidence>
<dbReference type="PROSITE" id="PS00107">
    <property type="entry name" value="PROTEIN_KINASE_ATP"/>
    <property type="match status" value="1"/>
</dbReference>
<dbReference type="OrthoDB" id="3404503at2"/>
<evidence type="ECO:0000256" key="6">
    <source>
        <dbReference type="ARBA" id="ARBA00022777"/>
    </source>
</evidence>
<dbReference type="KEGG" id="sls:SLINC_6292"/>
<gene>
    <name evidence="10" type="ORF">SLINC_6292</name>
</gene>
<organism evidence="10 11">
    <name type="scientific">Streptomyces lincolnensis</name>
    <dbReference type="NCBI Taxonomy" id="1915"/>
    <lineage>
        <taxon>Bacteria</taxon>
        <taxon>Bacillati</taxon>
        <taxon>Actinomycetota</taxon>
        <taxon>Actinomycetes</taxon>
        <taxon>Kitasatosporales</taxon>
        <taxon>Streptomycetaceae</taxon>
        <taxon>Streptomyces</taxon>
    </lineage>
</organism>
<keyword evidence="7" id="KW-0067">ATP-binding</keyword>
<dbReference type="Gene3D" id="1.10.150.20">
    <property type="entry name" value="5' to 3' exonuclease, C-terminal subdomain"/>
    <property type="match status" value="1"/>
</dbReference>
<dbReference type="GO" id="GO:0005813">
    <property type="term" value="C:centrosome"/>
    <property type="evidence" value="ECO:0007669"/>
    <property type="project" value="UniProtKB-SubCell"/>
</dbReference>
<dbReference type="Pfam" id="PF00069">
    <property type="entry name" value="Pkinase"/>
    <property type="match status" value="1"/>
</dbReference>
<dbReference type="GO" id="GO:0000922">
    <property type="term" value="C:spindle pole"/>
    <property type="evidence" value="ECO:0007669"/>
    <property type="project" value="UniProtKB-SubCell"/>
</dbReference>
<dbReference type="STRING" id="1915.SLINC_6292"/>
<dbReference type="NCBIfam" id="NF033442">
    <property type="entry name" value="BREX_PglW"/>
    <property type="match status" value="1"/>
</dbReference>
<proteinExistence type="inferred from homology"/>
<dbReference type="InterPro" id="IPR001245">
    <property type="entry name" value="Ser-Thr/Tyr_kinase_cat_dom"/>
</dbReference>
<keyword evidence="6 10" id="KW-0418">Kinase</keyword>
<evidence type="ECO:0000256" key="5">
    <source>
        <dbReference type="ARBA" id="ARBA00022741"/>
    </source>
</evidence>
<reference evidence="10 11" key="1">
    <citation type="submission" date="2016-07" db="EMBL/GenBank/DDBJ databases">
        <title>Enhancement of antibiotic productionsby engineered nitrateutilization in actinobacteria.</title>
        <authorList>
            <person name="Meng S.C."/>
        </authorList>
    </citation>
    <scope>NUCLEOTIDE SEQUENCE [LARGE SCALE GENOMIC DNA]</scope>
    <source>
        <strain evidence="10 11">NRRL 2936</strain>
    </source>
</reference>
<comment type="subcellular location">
    <subcellularLocation>
        <location evidence="1">Cytoplasm</location>
        <location evidence="1">Cytoskeleton</location>
        <location evidence="1">Microtubule organizing center</location>
        <location evidence="1">Centrosome</location>
    </subcellularLocation>
    <subcellularLocation>
        <location evidence="2">Cytoplasm</location>
        <location evidence="2">Cytoskeleton</location>
        <location evidence="2">Spindle pole</location>
    </subcellularLocation>
</comment>
<dbReference type="RefSeq" id="WP_067441136.1">
    <property type="nucleotide sequence ID" value="NZ_CP016438.1"/>
</dbReference>